<protein>
    <submittedName>
        <fullName evidence="7">Putative OPT family oligopeptide transporter</fullName>
    </submittedName>
</protein>
<feature type="transmembrane region" description="Helical" evidence="6">
    <location>
        <begin position="416"/>
        <end position="436"/>
    </location>
</feature>
<feature type="transmembrane region" description="Helical" evidence="6">
    <location>
        <begin position="47"/>
        <end position="64"/>
    </location>
</feature>
<evidence type="ECO:0000256" key="5">
    <source>
        <dbReference type="ARBA" id="ARBA00023136"/>
    </source>
</evidence>
<evidence type="ECO:0000313" key="8">
    <source>
        <dbReference type="Proteomes" id="UP000295807"/>
    </source>
</evidence>
<dbReference type="InterPro" id="IPR004814">
    <property type="entry name" value="Oligopep_transpt"/>
</dbReference>
<dbReference type="RefSeq" id="WP_132129863.1">
    <property type="nucleotide sequence ID" value="NZ_CP042432.1"/>
</dbReference>
<evidence type="ECO:0000256" key="3">
    <source>
        <dbReference type="ARBA" id="ARBA00022692"/>
    </source>
</evidence>
<evidence type="ECO:0000256" key="1">
    <source>
        <dbReference type="ARBA" id="ARBA00004141"/>
    </source>
</evidence>
<organism evidence="7 8">
    <name type="scientific">Anseongella ginsenosidimutans</name>
    <dbReference type="NCBI Taxonomy" id="496056"/>
    <lineage>
        <taxon>Bacteria</taxon>
        <taxon>Pseudomonadati</taxon>
        <taxon>Bacteroidota</taxon>
        <taxon>Sphingobacteriia</taxon>
        <taxon>Sphingobacteriales</taxon>
        <taxon>Sphingobacteriaceae</taxon>
        <taxon>Anseongella</taxon>
    </lineage>
</organism>
<feature type="transmembrane region" description="Helical" evidence="6">
    <location>
        <begin position="236"/>
        <end position="256"/>
    </location>
</feature>
<accession>A0A4R3KP26</accession>
<dbReference type="GO" id="GO:0035673">
    <property type="term" value="F:oligopeptide transmembrane transporter activity"/>
    <property type="evidence" value="ECO:0007669"/>
    <property type="project" value="InterPro"/>
</dbReference>
<dbReference type="PANTHER" id="PTHR31645:SF0">
    <property type="entry name" value="OLIGOPEPTIDE TRANSPORTER YGL114W-RELATED"/>
    <property type="match status" value="1"/>
</dbReference>
<name>A0A4R3KP26_9SPHI</name>
<feature type="transmembrane region" description="Helical" evidence="6">
    <location>
        <begin position="612"/>
        <end position="641"/>
    </location>
</feature>
<reference evidence="7 8" key="1">
    <citation type="submission" date="2019-03" db="EMBL/GenBank/DDBJ databases">
        <title>Genomic Encyclopedia of Type Strains, Phase IV (KMG-IV): sequencing the most valuable type-strain genomes for metagenomic binning, comparative biology and taxonomic classification.</title>
        <authorList>
            <person name="Goeker M."/>
        </authorList>
    </citation>
    <scope>NUCLEOTIDE SEQUENCE [LARGE SCALE GENOMIC DNA]</scope>
    <source>
        <strain evidence="7 8">DSM 21100</strain>
    </source>
</reference>
<keyword evidence="2" id="KW-0813">Transport</keyword>
<dbReference type="AlphaFoldDB" id="A0A4R3KP26"/>
<dbReference type="EMBL" id="SMAD01000009">
    <property type="protein sequence ID" value="TCS86057.1"/>
    <property type="molecule type" value="Genomic_DNA"/>
</dbReference>
<evidence type="ECO:0000256" key="4">
    <source>
        <dbReference type="ARBA" id="ARBA00022989"/>
    </source>
</evidence>
<dbReference type="GO" id="GO:0016020">
    <property type="term" value="C:membrane"/>
    <property type="evidence" value="ECO:0007669"/>
    <property type="project" value="UniProtKB-SubCell"/>
</dbReference>
<dbReference type="PANTHER" id="PTHR31645">
    <property type="entry name" value="OLIGOPEPTIDE TRANSPORTER YGL114W-RELATED"/>
    <property type="match status" value="1"/>
</dbReference>
<feature type="transmembrane region" description="Helical" evidence="6">
    <location>
        <begin position="571"/>
        <end position="591"/>
    </location>
</feature>
<feature type="transmembrane region" description="Helical" evidence="6">
    <location>
        <begin position="661"/>
        <end position="680"/>
    </location>
</feature>
<feature type="transmembrane region" description="Helical" evidence="6">
    <location>
        <begin position="85"/>
        <end position="105"/>
    </location>
</feature>
<gene>
    <name evidence="7" type="ORF">EDD80_10985</name>
</gene>
<feature type="transmembrane region" description="Helical" evidence="6">
    <location>
        <begin position="354"/>
        <end position="373"/>
    </location>
</feature>
<sequence>MPQETENLKPYIAAETRIAELTVKAVLIGALFGIIFGASTVYLALKAGLTVTASIPIAVLAISLGKKIFRTTILENNIIQTTGSAGESIAAGVVFTLPGFLFLTAGTGGESIGSQYFAYWTIFSLAALGGVLGTLMMIPLRRSLIVREHHALPYPEGTACASVLIAGEKGGEFARTAYLGLGVATLYAILQKIFQVIAATPGLVSRQTSKFFPSATLNADITPEYLGVGYIIGPRIAGVLVAGGVLAWLGLIPLLASVMPMETIAAQLVKLGYLSDIATPGGAGGWDPQTRTFADTPGAIYTAYIRQIGAGAVAAGGFMTLLKTIPTIISSFRESLGSIRAGDTEGKKRTQDDLSFKIVIFGSLALVVLIMLLPQIPGGTWYNKLLLAFLIVVFGFFFVTVSSRIVGLIGTSSNPVSGMTIATLMGTCLIFIAFGLTGSAFEPMVLVVGSMICIAAANAGNTSQDLKTGYILGATPKFQQIALFIGVLVSSVAVGVTINILDQPTPDMAAAGIQHAIGTTEYPAPQGTLMATLIRGLLSFNLDWQFVLVGVFLALTIELCGVSSLSFAVGAYLPLSTTLPIFAGGAVRALVNLRTRNKKQSLAEEELGKGNLFATGLVAGGALAGVLIALLSSSDAVYIWLENTGQAVSSRLSEFFGNGGYQLLGVAFFALMAGILYKTGVRKQEVDLKK</sequence>
<keyword evidence="8" id="KW-1185">Reference proteome</keyword>
<evidence type="ECO:0000256" key="2">
    <source>
        <dbReference type="ARBA" id="ARBA00022448"/>
    </source>
</evidence>
<feature type="transmembrane region" description="Helical" evidence="6">
    <location>
        <begin position="117"/>
        <end position="138"/>
    </location>
</feature>
<comment type="subcellular location">
    <subcellularLocation>
        <location evidence="1">Membrane</location>
        <topology evidence="1">Multi-pass membrane protein</topology>
    </subcellularLocation>
</comment>
<feature type="transmembrane region" description="Helical" evidence="6">
    <location>
        <begin position="544"/>
        <end position="565"/>
    </location>
</feature>
<keyword evidence="3 6" id="KW-0812">Transmembrane</keyword>
<dbReference type="Pfam" id="PF03169">
    <property type="entry name" value="OPT"/>
    <property type="match status" value="1"/>
</dbReference>
<keyword evidence="4 6" id="KW-1133">Transmembrane helix</keyword>
<comment type="caution">
    <text evidence="7">The sequence shown here is derived from an EMBL/GenBank/DDBJ whole genome shotgun (WGS) entry which is preliminary data.</text>
</comment>
<dbReference type="OrthoDB" id="9809340at2"/>
<evidence type="ECO:0000256" key="6">
    <source>
        <dbReference type="SAM" id="Phobius"/>
    </source>
</evidence>
<proteinExistence type="predicted"/>
<feature type="transmembrane region" description="Helical" evidence="6">
    <location>
        <begin position="21"/>
        <end position="41"/>
    </location>
</feature>
<dbReference type="NCBIfam" id="TIGR00728">
    <property type="entry name" value="OPT_sfam"/>
    <property type="match status" value="1"/>
</dbReference>
<feature type="transmembrane region" description="Helical" evidence="6">
    <location>
        <begin position="385"/>
        <end position="410"/>
    </location>
</feature>
<feature type="transmembrane region" description="Helical" evidence="6">
    <location>
        <begin position="481"/>
        <end position="501"/>
    </location>
</feature>
<dbReference type="Proteomes" id="UP000295807">
    <property type="component" value="Unassembled WGS sequence"/>
</dbReference>
<dbReference type="NCBIfam" id="TIGR00733">
    <property type="entry name" value="OPT family oligopeptide transporter"/>
    <property type="match status" value="1"/>
</dbReference>
<dbReference type="InterPro" id="IPR045035">
    <property type="entry name" value="YSL-like"/>
</dbReference>
<keyword evidence="5 6" id="KW-0472">Membrane</keyword>
<evidence type="ECO:0000313" key="7">
    <source>
        <dbReference type="EMBL" id="TCS86057.1"/>
    </source>
</evidence>
<dbReference type="InterPro" id="IPR004813">
    <property type="entry name" value="OPT"/>
</dbReference>